<evidence type="ECO:0000313" key="5">
    <source>
        <dbReference type="Proteomes" id="UP001159363"/>
    </source>
</evidence>
<dbReference type="InterPro" id="IPR037104">
    <property type="entry name" value="Annexin_sf"/>
</dbReference>
<dbReference type="PROSITE" id="PS51897">
    <property type="entry name" value="ANNEXIN_2"/>
    <property type="match status" value="1"/>
</dbReference>
<name>A0ABQ9GVW6_9NEOP</name>
<protein>
    <recommendedName>
        <fullName evidence="6">Annexin</fullName>
    </recommendedName>
</protein>
<evidence type="ECO:0000256" key="3">
    <source>
        <dbReference type="ARBA" id="ARBA00023216"/>
    </source>
</evidence>
<dbReference type="Pfam" id="PF00191">
    <property type="entry name" value="Annexin"/>
    <property type="match status" value="1"/>
</dbReference>
<comment type="similarity">
    <text evidence="1">Belongs to the annexin family.</text>
</comment>
<dbReference type="InterPro" id="IPR018502">
    <property type="entry name" value="Annexin_repeat"/>
</dbReference>
<sequence>MEDLESELSGKFQDLILALMLPPGDYLAKELNRAMEGMGTDEHTLVEILCTKNNREIKDIVDAYEKRKYSL</sequence>
<dbReference type="SUPFAM" id="SSF47874">
    <property type="entry name" value="Annexin"/>
    <property type="match status" value="1"/>
</dbReference>
<proteinExistence type="inferred from homology"/>
<dbReference type="PRINTS" id="PR00196">
    <property type="entry name" value="ANNEXIN"/>
</dbReference>
<evidence type="ECO:0000256" key="2">
    <source>
        <dbReference type="ARBA" id="ARBA00022737"/>
    </source>
</evidence>
<dbReference type="PANTHER" id="PTHR10502">
    <property type="entry name" value="ANNEXIN"/>
    <property type="match status" value="1"/>
</dbReference>
<gene>
    <name evidence="4" type="ORF">PR048_024090</name>
</gene>
<dbReference type="EMBL" id="JARBHB010000009">
    <property type="protein sequence ID" value="KAJ8876181.1"/>
    <property type="molecule type" value="Genomic_DNA"/>
</dbReference>
<dbReference type="PANTHER" id="PTHR10502:SF102">
    <property type="entry name" value="ANNEXIN B11"/>
    <property type="match status" value="1"/>
</dbReference>
<keyword evidence="5" id="KW-1185">Reference proteome</keyword>
<reference evidence="4 5" key="1">
    <citation type="submission" date="2023-02" db="EMBL/GenBank/DDBJ databases">
        <title>LHISI_Scaffold_Assembly.</title>
        <authorList>
            <person name="Stuart O.P."/>
            <person name="Cleave R."/>
            <person name="Magrath M.J.L."/>
            <person name="Mikheyev A.S."/>
        </authorList>
    </citation>
    <scope>NUCLEOTIDE SEQUENCE [LARGE SCALE GENOMIC DNA]</scope>
    <source>
        <strain evidence="4">Daus_M_001</strain>
        <tissue evidence="4">Leg muscle</tissue>
    </source>
</reference>
<dbReference type="Gene3D" id="1.10.220.10">
    <property type="entry name" value="Annexin"/>
    <property type="match status" value="1"/>
</dbReference>
<evidence type="ECO:0000256" key="1">
    <source>
        <dbReference type="ARBA" id="ARBA00007831"/>
    </source>
</evidence>
<comment type="caution">
    <text evidence="4">The sequence shown here is derived from an EMBL/GenBank/DDBJ whole genome shotgun (WGS) entry which is preliminary data.</text>
</comment>
<dbReference type="Proteomes" id="UP001159363">
    <property type="component" value="Chromosome 8"/>
</dbReference>
<dbReference type="InterPro" id="IPR001464">
    <property type="entry name" value="Annexin"/>
</dbReference>
<keyword evidence="2" id="KW-0677">Repeat</keyword>
<keyword evidence="3" id="KW-0041">Annexin</keyword>
<accession>A0ABQ9GVW6</accession>
<organism evidence="4 5">
    <name type="scientific">Dryococelus australis</name>
    <dbReference type="NCBI Taxonomy" id="614101"/>
    <lineage>
        <taxon>Eukaryota</taxon>
        <taxon>Metazoa</taxon>
        <taxon>Ecdysozoa</taxon>
        <taxon>Arthropoda</taxon>
        <taxon>Hexapoda</taxon>
        <taxon>Insecta</taxon>
        <taxon>Pterygota</taxon>
        <taxon>Neoptera</taxon>
        <taxon>Polyneoptera</taxon>
        <taxon>Phasmatodea</taxon>
        <taxon>Verophasmatodea</taxon>
        <taxon>Anareolatae</taxon>
        <taxon>Phasmatidae</taxon>
        <taxon>Eurycanthinae</taxon>
        <taxon>Dryococelus</taxon>
    </lineage>
</organism>
<evidence type="ECO:0000313" key="4">
    <source>
        <dbReference type="EMBL" id="KAJ8876181.1"/>
    </source>
</evidence>
<evidence type="ECO:0008006" key="6">
    <source>
        <dbReference type="Google" id="ProtNLM"/>
    </source>
</evidence>